<feature type="chain" id="PRO_5044327885" evidence="10">
    <location>
        <begin position="25"/>
        <end position="748"/>
    </location>
</feature>
<evidence type="ECO:0000259" key="14">
    <source>
        <dbReference type="Pfam" id="PF17766"/>
    </source>
</evidence>
<evidence type="ECO:0000313" key="15">
    <source>
        <dbReference type="Proteomes" id="UP001515500"/>
    </source>
</evidence>
<evidence type="ECO:0000256" key="5">
    <source>
        <dbReference type="ARBA" id="ARBA00022801"/>
    </source>
</evidence>
<feature type="domain" description="Peptidase S8/S53" evidence="11">
    <location>
        <begin position="137"/>
        <end position="569"/>
    </location>
</feature>
<feature type="domain" description="PA" evidence="12">
    <location>
        <begin position="375"/>
        <end position="446"/>
    </location>
</feature>
<evidence type="ECO:0000259" key="12">
    <source>
        <dbReference type="Pfam" id="PF02225"/>
    </source>
</evidence>
<dbReference type="Pfam" id="PF17766">
    <property type="entry name" value="fn3_6"/>
    <property type="match status" value="1"/>
</dbReference>
<dbReference type="InterPro" id="IPR000209">
    <property type="entry name" value="Peptidase_S8/S53_dom"/>
</dbReference>
<keyword evidence="3 9" id="KW-0645">Protease</keyword>
<dbReference type="InterPro" id="IPR022398">
    <property type="entry name" value="Peptidase_S8_His-AS"/>
</dbReference>
<dbReference type="InterPro" id="IPR034197">
    <property type="entry name" value="Peptidases_S8_3"/>
</dbReference>
<dbReference type="Gene3D" id="3.40.50.200">
    <property type="entry name" value="Peptidase S8/S53 domain"/>
    <property type="match status" value="1"/>
</dbReference>
<dbReference type="Pfam" id="PF00082">
    <property type="entry name" value="Peptidase_S8"/>
    <property type="match status" value="1"/>
</dbReference>
<dbReference type="InterPro" id="IPR015500">
    <property type="entry name" value="Peptidase_S8_subtilisin-rel"/>
</dbReference>
<dbReference type="GO" id="GO:0004252">
    <property type="term" value="F:serine-type endopeptidase activity"/>
    <property type="evidence" value="ECO:0007669"/>
    <property type="project" value="UniProtKB-UniRule"/>
</dbReference>
<dbReference type="RefSeq" id="XP_039132530.1">
    <property type="nucleotide sequence ID" value="XM_039276596.1"/>
</dbReference>
<keyword evidence="15" id="KW-1185">Reference proteome</keyword>
<name>A0AB40C0E0_DIOCR</name>
<dbReference type="InterPro" id="IPR003137">
    <property type="entry name" value="PA_domain"/>
</dbReference>
<gene>
    <name evidence="16" type="primary">LOC120269259</name>
</gene>
<keyword evidence="7" id="KW-0325">Glycoprotein</keyword>
<dbReference type="Pfam" id="PF02225">
    <property type="entry name" value="PA"/>
    <property type="match status" value="1"/>
</dbReference>
<comment type="subcellular location">
    <subcellularLocation>
        <location evidence="1">Secreted</location>
    </subcellularLocation>
</comment>
<keyword evidence="5 9" id="KW-0378">Hydrolase</keyword>
<dbReference type="SUPFAM" id="SSF52743">
    <property type="entry name" value="Subtilisin-like"/>
    <property type="match status" value="1"/>
</dbReference>
<dbReference type="PRINTS" id="PR00723">
    <property type="entry name" value="SUBTILISIN"/>
</dbReference>
<protein>
    <submittedName>
        <fullName evidence="16">Subtilisin-like protease 4 isoform X1</fullName>
    </submittedName>
</protein>
<dbReference type="InterPro" id="IPR010259">
    <property type="entry name" value="S8pro/Inhibitor_I9"/>
</dbReference>
<evidence type="ECO:0000259" key="11">
    <source>
        <dbReference type="Pfam" id="PF00082"/>
    </source>
</evidence>
<dbReference type="PROSITE" id="PS51892">
    <property type="entry name" value="SUBTILASE"/>
    <property type="match status" value="1"/>
</dbReference>
<evidence type="ECO:0000256" key="6">
    <source>
        <dbReference type="ARBA" id="ARBA00022825"/>
    </source>
</evidence>
<dbReference type="GO" id="GO:0006508">
    <property type="term" value="P:proteolysis"/>
    <property type="evidence" value="ECO:0007669"/>
    <property type="project" value="UniProtKB-KW"/>
</dbReference>
<sequence>MSKKFMPFIVVILFLSTFPLLTCCSYSNASEIQMYIVHVESPVNTKFLSIEDRRSWHESFLPSPHLDSGEPRLVYSYAHVISGFAARLTSEDVKAMEGKAGFLHAQPDQELEIMTTYTPAFLGLNQWNGVWWDSDFGAGTIIGVIDTGILPTHPSLSDDEMPLPPLKWRGRCDFNDASLCNNKLIGAMSFKAGYDSSPLDEHGHGTHIASTVVGSQVYDAHVLGNARGSATGIAPKAHLAIYKVVHDNQGFDSDLLAAIDQAILDGVDVLSISLGRVSEQLYDSAAIIGSFAAMEKGVLTCAAAGNGGPYPSVIANDAPWMLTIGASTTDRRITVTVQLGNEMEVEGEAVYQMSNLERTAQSPIAYPGSNGVLEFKYCRPSTLFNIDIQDKIVICWADNDGNVEKGITIKRAGGAGMILLNSPLQSLTIIVEAHVLPVAHLSHRETMKLLSYIDLPLHTCPTATIISKGTRFRAQPSPAVASFSSRGPSLINGGILKPDVISPGVNILAAWSLDTGLSQSTPFNFMSGTSVSTAHLAGVAAMLRSTHPEWSPAMIKSAIMTTAYKQDLDGNHIAAEYPDDSPDSDFFAMGAGHVNPSGAHDPGLVYDIEPSDYINYLCGLSLTDREVSVIAHQNIQCSDVEKISVEELNYPSISLSLELDRRKIITRNATNVGEAHSVYFVHFDEPEGVTMDVTPDMLYFTRKNQKRCFTIEFITKDDFTGRGHVSEGQLSWVNKQHTVRSPISVNFV</sequence>
<feature type="active site" description="Charge relay system" evidence="8 9">
    <location>
        <position position="146"/>
    </location>
</feature>
<dbReference type="PANTHER" id="PTHR10795">
    <property type="entry name" value="PROPROTEIN CONVERTASE SUBTILISIN/KEXIN"/>
    <property type="match status" value="1"/>
</dbReference>
<evidence type="ECO:0000256" key="2">
    <source>
        <dbReference type="ARBA" id="ARBA00011073"/>
    </source>
</evidence>
<accession>A0AB40C0E0</accession>
<dbReference type="GeneID" id="120269259"/>
<feature type="active site" description="Charge relay system" evidence="8 9">
    <location>
        <position position="530"/>
    </location>
</feature>
<evidence type="ECO:0000313" key="16">
    <source>
        <dbReference type="RefSeq" id="XP_039132530.1"/>
    </source>
</evidence>
<proteinExistence type="inferred from homology"/>
<dbReference type="Pfam" id="PF05922">
    <property type="entry name" value="Inhibitor_I9"/>
    <property type="match status" value="1"/>
</dbReference>
<feature type="domain" description="Subtilisin-like protease fibronectin type-III" evidence="14">
    <location>
        <begin position="647"/>
        <end position="745"/>
    </location>
</feature>
<dbReference type="Gene3D" id="2.60.40.2310">
    <property type="match status" value="1"/>
</dbReference>
<keyword evidence="6 9" id="KW-0720">Serine protease</keyword>
<feature type="active site" description="Charge relay system" evidence="8 9">
    <location>
        <position position="204"/>
    </location>
</feature>
<dbReference type="PROSITE" id="PS00137">
    <property type="entry name" value="SUBTILASE_HIS"/>
    <property type="match status" value="1"/>
</dbReference>
<dbReference type="CDD" id="cd04852">
    <property type="entry name" value="Peptidases_S8_3"/>
    <property type="match status" value="1"/>
</dbReference>
<evidence type="ECO:0000256" key="8">
    <source>
        <dbReference type="PIRSR" id="PIRSR615500-1"/>
    </source>
</evidence>
<comment type="similarity">
    <text evidence="2 9">Belongs to the peptidase S8 family.</text>
</comment>
<reference evidence="16" key="1">
    <citation type="submission" date="2025-08" db="UniProtKB">
        <authorList>
            <consortium name="RefSeq"/>
        </authorList>
    </citation>
    <scope>IDENTIFICATION</scope>
</reference>
<dbReference type="CDD" id="cd02120">
    <property type="entry name" value="PA_subtilisin_like"/>
    <property type="match status" value="1"/>
</dbReference>
<evidence type="ECO:0000256" key="7">
    <source>
        <dbReference type="ARBA" id="ARBA00023180"/>
    </source>
</evidence>
<evidence type="ECO:0000256" key="10">
    <source>
        <dbReference type="SAM" id="SignalP"/>
    </source>
</evidence>
<organism evidence="15 16">
    <name type="scientific">Dioscorea cayennensis subsp. rotundata</name>
    <name type="common">White Guinea yam</name>
    <name type="synonym">Dioscorea rotundata</name>
    <dbReference type="NCBI Taxonomy" id="55577"/>
    <lineage>
        <taxon>Eukaryota</taxon>
        <taxon>Viridiplantae</taxon>
        <taxon>Streptophyta</taxon>
        <taxon>Embryophyta</taxon>
        <taxon>Tracheophyta</taxon>
        <taxon>Spermatophyta</taxon>
        <taxon>Magnoliopsida</taxon>
        <taxon>Liliopsida</taxon>
        <taxon>Dioscoreales</taxon>
        <taxon>Dioscoreaceae</taxon>
        <taxon>Dioscorea</taxon>
    </lineage>
</organism>
<dbReference type="AlphaFoldDB" id="A0AB40C0E0"/>
<evidence type="ECO:0000256" key="3">
    <source>
        <dbReference type="ARBA" id="ARBA00022670"/>
    </source>
</evidence>
<keyword evidence="4 10" id="KW-0732">Signal</keyword>
<dbReference type="Gene3D" id="3.50.30.30">
    <property type="match status" value="1"/>
</dbReference>
<dbReference type="PROSITE" id="PS00136">
    <property type="entry name" value="SUBTILASE_ASP"/>
    <property type="match status" value="1"/>
</dbReference>
<feature type="domain" description="Inhibitor I9" evidence="13">
    <location>
        <begin position="35"/>
        <end position="113"/>
    </location>
</feature>
<dbReference type="InterPro" id="IPR045051">
    <property type="entry name" value="SBT"/>
</dbReference>
<feature type="signal peptide" evidence="10">
    <location>
        <begin position="1"/>
        <end position="24"/>
    </location>
</feature>
<evidence type="ECO:0000256" key="4">
    <source>
        <dbReference type="ARBA" id="ARBA00022729"/>
    </source>
</evidence>
<dbReference type="InterPro" id="IPR041469">
    <property type="entry name" value="Subtilisin-like_FN3"/>
</dbReference>
<evidence type="ECO:0000256" key="1">
    <source>
        <dbReference type="ARBA" id="ARBA00004613"/>
    </source>
</evidence>
<evidence type="ECO:0000256" key="9">
    <source>
        <dbReference type="PROSITE-ProRule" id="PRU01240"/>
    </source>
</evidence>
<dbReference type="Proteomes" id="UP001515500">
    <property type="component" value="Chromosome 2"/>
</dbReference>
<evidence type="ECO:0000259" key="13">
    <source>
        <dbReference type="Pfam" id="PF05922"/>
    </source>
</evidence>
<dbReference type="Gene3D" id="3.30.70.80">
    <property type="entry name" value="Peptidase S8 propeptide/proteinase inhibitor I9"/>
    <property type="match status" value="1"/>
</dbReference>
<dbReference type="GO" id="GO:0005576">
    <property type="term" value="C:extracellular region"/>
    <property type="evidence" value="ECO:0007669"/>
    <property type="project" value="UniProtKB-SubCell"/>
</dbReference>
<dbReference type="InterPro" id="IPR037045">
    <property type="entry name" value="S8pro/Inhibitor_I9_sf"/>
</dbReference>
<dbReference type="InterPro" id="IPR023827">
    <property type="entry name" value="Peptidase_S8_Asp-AS"/>
</dbReference>
<dbReference type="InterPro" id="IPR036852">
    <property type="entry name" value="Peptidase_S8/S53_dom_sf"/>
</dbReference>